<evidence type="ECO:0000256" key="6">
    <source>
        <dbReference type="ARBA" id="ARBA00023136"/>
    </source>
</evidence>
<feature type="transmembrane region" description="Helical" evidence="7">
    <location>
        <begin position="409"/>
        <end position="430"/>
    </location>
</feature>
<evidence type="ECO:0000256" key="2">
    <source>
        <dbReference type="ARBA" id="ARBA00022448"/>
    </source>
</evidence>
<feature type="transmembrane region" description="Helical" evidence="7">
    <location>
        <begin position="141"/>
        <end position="160"/>
    </location>
</feature>
<dbReference type="Proteomes" id="UP000033434">
    <property type="component" value="Unassembled WGS sequence"/>
</dbReference>
<evidence type="ECO:0000256" key="5">
    <source>
        <dbReference type="ARBA" id="ARBA00022989"/>
    </source>
</evidence>
<feature type="transmembrane region" description="Helical" evidence="7">
    <location>
        <begin position="336"/>
        <end position="357"/>
    </location>
</feature>
<comment type="similarity">
    <text evidence="7">Belongs to the binding-protein-dependent transport system permease family.</text>
</comment>
<dbReference type="GO" id="GO:0005886">
    <property type="term" value="C:plasma membrane"/>
    <property type="evidence" value="ECO:0007669"/>
    <property type="project" value="UniProtKB-SubCell"/>
</dbReference>
<dbReference type="SUPFAM" id="SSF161098">
    <property type="entry name" value="MetI-like"/>
    <property type="match status" value="2"/>
</dbReference>
<comment type="caution">
    <text evidence="9">The sequence shown here is derived from an EMBL/GenBank/DDBJ whole genome shotgun (WGS) entry which is preliminary data.</text>
</comment>
<keyword evidence="5 7" id="KW-1133">Transmembrane helix</keyword>
<evidence type="ECO:0000256" key="7">
    <source>
        <dbReference type="RuleBase" id="RU363032"/>
    </source>
</evidence>
<gene>
    <name evidence="9" type="ORF">N479_04935</name>
</gene>
<feature type="transmembrane region" description="Helical" evidence="7">
    <location>
        <begin position="472"/>
        <end position="496"/>
    </location>
</feature>
<evidence type="ECO:0000313" key="9">
    <source>
        <dbReference type="EMBL" id="KKE85349.1"/>
    </source>
</evidence>
<dbReference type="AlphaFoldDB" id="A0A0F6AII2"/>
<feature type="transmembrane region" description="Helical" evidence="7">
    <location>
        <begin position="197"/>
        <end position="220"/>
    </location>
</feature>
<evidence type="ECO:0000256" key="1">
    <source>
        <dbReference type="ARBA" id="ARBA00004651"/>
    </source>
</evidence>
<dbReference type="PROSITE" id="PS50928">
    <property type="entry name" value="ABC_TM1"/>
    <property type="match status" value="2"/>
</dbReference>
<dbReference type="PANTHER" id="PTHR30183">
    <property type="entry name" value="MOLYBDENUM TRANSPORT SYSTEM PERMEASE PROTEIN MODB"/>
    <property type="match status" value="1"/>
</dbReference>
<dbReference type="PATRIC" id="fig|1129367.4.peg.577"/>
<feature type="transmembrane region" description="Helical" evidence="7">
    <location>
        <begin position="51"/>
        <end position="75"/>
    </location>
</feature>
<organism evidence="9 10">
    <name type="scientific">Pseudoalteromonas luteoviolacea S4054</name>
    <dbReference type="NCBI Taxonomy" id="1129367"/>
    <lineage>
        <taxon>Bacteria</taxon>
        <taxon>Pseudomonadati</taxon>
        <taxon>Pseudomonadota</taxon>
        <taxon>Gammaproteobacteria</taxon>
        <taxon>Alteromonadales</taxon>
        <taxon>Pseudoalteromonadaceae</taxon>
        <taxon>Pseudoalteromonas</taxon>
    </lineage>
</organism>
<feature type="domain" description="ABC transmembrane type-1" evidence="8">
    <location>
        <begin position="330"/>
        <end position="535"/>
    </location>
</feature>
<feature type="domain" description="ABC transmembrane type-1" evidence="8">
    <location>
        <begin position="52"/>
        <end position="257"/>
    </location>
</feature>
<accession>A0A0F6AII2</accession>
<name>A0A0F6AII2_9GAMM</name>
<keyword evidence="2 7" id="KW-0813">Transport</keyword>
<sequence length="543" mass="60775">MQLKNKLSNWQITAWVIGLCLSTPLAFLIFESLQGESEVFSHLWNTVLWDYISNTVWLIVGVLLLSALIALPLGWLTAYCHFPGKRIFEWALMLPLAMPTYIIAYVYTDLLDYAGPVQIFLRDWFGWTSPDDYWFFDIRTLPGAIVMIALVLYPYLYLIFKTALREQSFKLVQASQLMGLSPFQSFLKVSLPLSRGAIVAALALISMETMADFATVHYFAVSTLTTAVYDTWLGYYSLTAAAKISGIMLLFLFVALSLEKMSRKSKVVHERQSSVNDTSLYKLSGKSGWLATLFCTLVLILAFFIPVGVLLSYAIDYFDQAWNDAFFNYAWQSLKISLYVSVIAIFLSILVVFYQRIGEQKSKGFPGKVASMGYALPGTVLAIAVLLPLTLFDDYLNRWLDGTGLEPGLLFSGTIFALVFAYVVRFYAIAQGAVEASFVRISPSIDMASASLGKNNLQTLGRVHIPLLKRGILTAGLLVFIECMKELPAALLLRPFNFETLATHVFQFVSDEQLELASISALFIVLVGLIPLYLVNRSMEQQS</sequence>
<feature type="transmembrane region" description="Helical" evidence="7">
    <location>
        <begin position="12"/>
        <end position="31"/>
    </location>
</feature>
<feature type="transmembrane region" description="Helical" evidence="7">
    <location>
        <begin position="516"/>
        <end position="535"/>
    </location>
</feature>
<dbReference type="PANTHER" id="PTHR30183:SF2">
    <property type="entry name" value="IRON UTILIZATION PROTEIN"/>
    <property type="match status" value="1"/>
</dbReference>
<feature type="transmembrane region" description="Helical" evidence="7">
    <location>
        <begin position="369"/>
        <end position="389"/>
    </location>
</feature>
<reference evidence="9 10" key="1">
    <citation type="journal article" date="2015" name="BMC Genomics">
        <title>Genome mining reveals unlocked bioactive potential of marine Gram-negative bacteria.</title>
        <authorList>
            <person name="Machado H."/>
            <person name="Sonnenschein E.C."/>
            <person name="Melchiorsen J."/>
            <person name="Gram L."/>
        </authorList>
    </citation>
    <scope>NUCLEOTIDE SEQUENCE [LARGE SCALE GENOMIC DNA]</scope>
    <source>
        <strain evidence="9 10">S4054</strain>
    </source>
</reference>
<dbReference type="FunFam" id="1.10.3720.10:FF:000088">
    <property type="entry name" value="Iron(III) ABC transporter, permease protein"/>
    <property type="match status" value="1"/>
</dbReference>
<dbReference type="InterPro" id="IPR035906">
    <property type="entry name" value="MetI-like_sf"/>
</dbReference>
<keyword evidence="3" id="KW-1003">Cell membrane</keyword>
<dbReference type="GO" id="GO:0055085">
    <property type="term" value="P:transmembrane transport"/>
    <property type="evidence" value="ECO:0007669"/>
    <property type="project" value="InterPro"/>
</dbReference>
<evidence type="ECO:0000256" key="4">
    <source>
        <dbReference type="ARBA" id="ARBA00022692"/>
    </source>
</evidence>
<feature type="transmembrane region" description="Helical" evidence="7">
    <location>
        <begin position="289"/>
        <end position="316"/>
    </location>
</feature>
<feature type="transmembrane region" description="Helical" evidence="7">
    <location>
        <begin position="232"/>
        <end position="256"/>
    </location>
</feature>
<evidence type="ECO:0000313" key="10">
    <source>
        <dbReference type="Proteomes" id="UP000033434"/>
    </source>
</evidence>
<dbReference type="RefSeq" id="WP_046354430.1">
    <property type="nucleotide sequence ID" value="NZ_AUXW01000057.1"/>
</dbReference>
<proteinExistence type="inferred from homology"/>
<evidence type="ECO:0000259" key="8">
    <source>
        <dbReference type="PROSITE" id="PS50928"/>
    </source>
</evidence>
<evidence type="ECO:0000256" key="3">
    <source>
        <dbReference type="ARBA" id="ARBA00022475"/>
    </source>
</evidence>
<keyword evidence="4 7" id="KW-0812">Transmembrane</keyword>
<dbReference type="Gene3D" id="1.10.3720.10">
    <property type="entry name" value="MetI-like"/>
    <property type="match status" value="2"/>
</dbReference>
<dbReference type="Pfam" id="PF00528">
    <property type="entry name" value="BPD_transp_1"/>
    <property type="match status" value="1"/>
</dbReference>
<dbReference type="EMBL" id="AUXW01000057">
    <property type="protein sequence ID" value="KKE85349.1"/>
    <property type="molecule type" value="Genomic_DNA"/>
</dbReference>
<protein>
    <submittedName>
        <fullName evidence="9">Iron ABC transporter permease</fullName>
    </submittedName>
</protein>
<feature type="transmembrane region" description="Helical" evidence="7">
    <location>
        <begin position="87"/>
        <end position="107"/>
    </location>
</feature>
<dbReference type="CDD" id="cd06261">
    <property type="entry name" value="TM_PBP2"/>
    <property type="match status" value="2"/>
</dbReference>
<comment type="subcellular location">
    <subcellularLocation>
        <location evidence="1 7">Cell membrane</location>
        <topology evidence="1 7">Multi-pass membrane protein</topology>
    </subcellularLocation>
</comment>
<dbReference type="InterPro" id="IPR000515">
    <property type="entry name" value="MetI-like"/>
</dbReference>
<keyword evidence="6 7" id="KW-0472">Membrane</keyword>